<gene>
    <name evidence="2" type="ORF">TSOC_006118</name>
</gene>
<proteinExistence type="predicted"/>
<evidence type="ECO:0000313" key="2">
    <source>
        <dbReference type="EMBL" id="PNH07426.1"/>
    </source>
</evidence>
<dbReference type="AlphaFoldDB" id="A0A2J8A4I9"/>
<sequence>MGLLDRLSGRKAREEPQHAEPASASAPAEPMPSLPSTSPHADALRDVSPNSTLLGAAGLSAPQGRLYNPYEGLSAQVGPTKHMFHLPSGPEFVFEEEAAVRRRDWTQHLQFYCGGGYLGGGLVGVAGGLYKFAVTKPEVVTDTLKLKTNRLLNTTGGCDLSPKCGRRGPSQRHPLNLRDRLEGHERVDGLEAALTQTKEERDALQTALAREKARSAAIVDALRTEAETRHAVAAAKLAEQAEMLSEHQQQLGQVQQQQSELEIEVAKLKAERKAREAAHAEQLAALEAQLAEARAEAEEEQARLEEEARRASSHHALALLLDRPLPP</sequence>
<dbReference type="OrthoDB" id="159299at2759"/>
<dbReference type="Proteomes" id="UP000236333">
    <property type="component" value="Unassembled WGS sequence"/>
</dbReference>
<name>A0A2J8A4I9_9CHLO</name>
<comment type="caution">
    <text evidence="2">The sequence shown here is derived from an EMBL/GenBank/DDBJ whole genome shotgun (WGS) entry which is preliminary data.</text>
</comment>
<keyword evidence="3" id="KW-1185">Reference proteome</keyword>
<feature type="compositionally biased region" description="Basic and acidic residues" evidence="1">
    <location>
        <begin position="293"/>
        <end position="310"/>
    </location>
</feature>
<organism evidence="2 3">
    <name type="scientific">Tetrabaena socialis</name>
    <dbReference type="NCBI Taxonomy" id="47790"/>
    <lineage>
        <taxon>Eukaryota</taxon>
        <taxon>Viridiplantae</taxon>
        <taxon>Chlorophyta</taxon>
        <taxon>core chlorophytes</taxon>
        <taxon>Chlorophyceae</taxon>
        <taxon>CS clade</taxon>
        <taxon>Chlamydomonadales</taxon>
        <taxon>Tetrabaenaceae</taxon>
        <taxon>Tetrabaena</taxon>
    </lineage>
</organism>
<evidence type="ECO:0000256" key="1">
    <source>
        <dbReference type="SAM" id="MobiDB-lite"/>
    </source>
</evidence>
<accession>A0A2J8A4I9</accession>
<protein>
    <submittedName>
        <fullName evidence="2">Uncharacterized protein</fullName>
    </submittedName>
</protein>
<feature type="region of interest" description="Disordered" evidence="1">
    <location>
        <begin position="1"/>
        <end position="47"/>
    </location>
</feature>
<dbReference type="EMBL" id="PGGS01000181">
    <property type="protein sequence ID" value="PNH07426.1"/>
    <property type="molecule type" value="Genomic_DNA"/>
</dbReference>
<feature type="compositionally biased region" description="Basic and acidic residues" evidence="1">
    <location>
        <begin position="7"/>
        <end position="18"/>
    </location>
</feature>
<feature type="compositionally biased region" description="Low complexity" evidence="1">
    <location>
        <begin position="19"/>
        <end position="28"/>
    </location>
</feature>
<evidence type="ECO:0000313" key="3">
    <source>
        <dbReference type="Proteomes" id="UP000236333"/>
    </source>
</evidence>
<feature type="region of interest" description="Disordered" evidence="1">
    <location>
        <begin position="291"/>
        <end position="327"/>
    </location>
</feature>
<reference evidence="2 3" key="1">
    <citation type="journal article" date="2017" name="Mol. Biol. Evol.">
        <title>The 4-celled Tetrabaena socialis nuclear genome reveals the essential components for genetic control of cell number at the origin of multicellularity in the volvocine lineage.</title>
        <authorList>
            <person name="Featherston J."/>
            <person name="Arakaki Y."/>
            <person name="Hanschen E.R."/>
            <person name="Ferris P.J."/>
            <person name="Michod R.E."/>
            <person name="Olson B.J.S.C."/>
            <person name="Nozaki H."/>
            <person name="Durand P.M."/>
        </authorList>
    </citation>
    <scope>NUCLEOTIDE SEQUENCE [LARGE SCALE GENOMIC DNA]</scope>
    <source>
        <strain evidence="2 3">NIES-571</strain>
    </source>
</reference>